<keyword evidence="1" id="KW-0732">Signal</keyword>
<accession>A0A8B6F2B1</accession>
<protein>
    <submittedName>
        <fullName evidence="2">Uncharacterized protein</fullName>
    </submittedName>
</protein>
<evidence type="ECO:0000256" key="1">
    <source>
        <dbReference type="SAM" id="SignalP"/>
    </source>
</evidence>
<dbReference type="Proteomes" id="UP000596742">
    <property type="component" value="Unassembled WGS sequence"/>
</dbReference>
<dbReference type="AlphaFoldDB" id="A0A8B6F2B1"/>
<organism evidence="2 3">
    <name type="scientific">Mytilus galloprovincialis</name>
    <name type="common">Mediterranean mussel</name>
    <dbReference type="NCBI Taxonomy" id="29158"/>
    <lineage>
        <taxon>Eukaryota</taxon>
        <taxon>Metazoa</taxon>
        <taxon>Spiralia</taxon>
        <taxon>Lophotrochozoa</taxon>
        <taxon>Mollusca</taxon>
        <taxon>Bivalvia</taxon>
        <taxon>Autobranchia</taxon>
        <taxon>Pteriomorphia</taxon>
        <taxon>Mytilida</taxon>
        <taxon>Mytiloidea</taxon>
        <taxon>Mytilidae</taxon>
        <taxon>Mytilinae</taxon>
        <taxon>Mytilus</taxon>
    </lineage>
</organism>
<feature type="signal peptide" evidence="1">
    <location>
        <begin position="1"/>
        <end position="23"/>
    </location>
</feature>
<evidence type="ECO:0000313" key="2">
    <source>
        <dbReference type="EMBL" id="VDI42545.1"/>
    </source>
</evidence>
<gene>
    <name evidence="2" type="ORF">MGAL_10B018290</name>
</gene>
<name>A0A8B6F2B1_MYTGA</name>
<proteinExistence type="predicted"/>
<sequence length="73" mass="8066">MNSSLVQVLFMFVFLHISQNVDGLCPPNSQFDSTEEKCVCKEGYSWVEVTETCDQMKGVTVYGNPGSPGDGRK</sequence>
<evidence type="ECO:0000313" key="3">
    <source>
        <dbReference type="Proteomes" id="UP000596742"/>
    </source>
</evidence>
<feature type="chain" id="PRO_5032751282" evidence="1">
    <location>
        <begin position="24"/>
        <end position="73"/>
    </location>
</feature>
<comment type="caution">
    <text evidence="2">The sequence shown here is derived from an EMBL/GenBank/DDBJ whole genome shotgun (WGS) entry which is preliminary data.</text>
</comment>
<dbReference type="EMBL" id="UYJE01006032">
    <property type="protein sequence ID" value="VDI42545.1"/>
    <property type="molecule type" value="Genomic_DNA"/>
</dbReference>
<reference evidence="2" key="1">
    <citation type="submission" date="2018-11" db="EMBL/GenBank/DDBJ databases">
        <authorList>
            <person name="Alioto T."/>
            <person name="Alioto T."/>
        </authorList>
    </citation>
    <scope>NUCLEOTIDE SEQUENCE</scope>
</reference>
<keyword evidence="3" id="KW-1185">Reference proteome</keyword>